<dbReference type="AlphaFoldDB" id="A0A433Q192"/>
<proteinExistence type="predicted"/>
<gene>
    <name evidence="1" type="ORF">BC938DRAFT_474987</name>
</gene>
<name>A0A433Q192_9FUNG</name>
<dbReference type="EMBL" id="RBNJ01019463">
    <property type="protein sequence ID" value="RUS23537.1"/>
    <property type="molecule type" value="Genomic_DNA"/>
</dbReference>
<accession>A0A433Q192</accession>
<sequence length="46" mass="5344">MIFGLDFACVPVFSLTRYCLSLAPPFWSVLLRRLGLDLDHHHTTFH</sequence>
<evidence type="ECO:0000313" key="2">
    <source>
        <dbReference type="Proteomes" id="UP000274822"/>
    </source>
</evidence>
<evidence type="ECO:0000313" key="1">
    <source>
        <dbReference type="EMBL" id="RUS23537.1"/>
    </source>
</evidence>
<comment type="caution">
    <text evidence="1">The sequence shown here is derived from an EMBL/GenBank/DDBJ whole genome shotgun (WGS) entry which is preliminary data.</text>
</comment>
<keyword evidence="2" id="KW-1185">Reference proteome</keyword>
<reference evidence="1 2" key="1">
    <citation type="journal article" date="2018" name="New Phytol.">
        <title>Phylogenomics of Endogonaceae and evolution of mycorrhizas within Mucoromycota.</title>
        <authorList>
            <person name="Chang Y."/>
            <person name="Desiro A."/>
            <person name="Na H."/>
            <person name="Sandor L."/>
            <person name="Lipzen A."/>
            <person name="Clum A."/>
            <person name="Barry K."/>
            <person name="Grigoriev I.V."/>
            <person name="Martin F.M."/>
            <person name="Stajich J.E."/>
            <person name="Smith M.E."/>
            <person name="Bonito G."/>
            <person name="Spatafora J.W."/>
        </authorList>
    </citation>
    <scope>NUCLEOTIDE SEQUENCE [LARGE SCALE GENOMIC DNA]</scope>
    <source>
        <strain evidence="1 2">AD002</strain>
    </source>
</reference>
<protein>
    <submittedName>
        <fullName evidence="1">Uncharacterized protein</fullName>
    </submittedName>
</protein>
<dbReference type="Proteomes" id="UP000274822">
    <property type="component" value="Unassembled WGS sequence"/>
</dbReference>
<organism evidence="1 2">
    <name type="scientific">Jimgerdemannia flammicorona</name>
    <dbReference type="NCBI Taxonomy" id="994334"/>
    <lineage>
        <taxon>Eukaryota</taxon>
        <taxon>Fungi</taxon>
        <taxon>Fungi incertae sedis</taxon>
        <taxon>Mucoromycota</taxon>
        <taxon>Mucoromycotina</taxon>
        <taxon>Endogonomycetes</taxon>
        <taxon>Endogonales</taxon>
        <taxon>Endogonaceae</taxon>
        <taxon>Jimgerdemannia</taxon>
    </lineage>
</organism>